<evidence type="ECO:0000313" key="7">
    <source>
        <dbReference type="EMBL" id="AQG80577.1"/>
    </source>
</evidence>
<proteinExistence type="predicted"/>
<feature type="domain" description="Heparinase II/III-like C-terminal" evidence="5">
    <location>
        <begin position="295"/>
        <end position="512"/>
    </location>
</feature>
<sequence>MRAIGIYWRTVRHLTCRQLWFQVWHRLRVRGRLRVPERGGAGHWLAVSAVDTMISDSYQPDSNTVTSLNQSVSFPERIDWNYASNGKLWTYHLNYFDFLNQPGLNASAGLRLIRDFVSQSDTILDGLEAYPTSLRVMNWIRFLSRNQIYDHRIDTHLFAQTARLRGRLEHHLGGNHLLENSFALLLASLYFRHRRWFRKARSLVRTELKRQILPDGGHAERSPSYHNLLLEHLTCLTAALRVDTWHSDPALSPFLENKADNMRNWLSAITFQNGDCPVINDCIPLTAQPTASLTAPATQLSHSGYYFFRQPQYELFVDAGAVGFDQQPGHAHADTFNFVLHVRGEPLIVDVGTSTYEPGERRQWERSTAAHNTVEVAGQNSSEVWSNFRVGRRARVTVLDQTNQTLTARHDGYRHLGLIHERAWTVAPDALTIYDQLHAKAGCATHQSTARFYFHPDQVVSRTDETILVRTTRLLFTSSGSIRVRLTAYKMADGFNRLRPACCVEVDFTGKLSSFFHFSDDNPVPDILF</sequence>
<accession>A0A1P9WYX4</accession>
<dbReference type="Pfam" id="PF07940">
    <property type="entry name" value="Hepar_II_III_C"/>
    <property type="match status" value="1"/>
</dbReference>
<dbReference type="KEGG" id="smon:AWR27_15360"/>
<dbReference type="AlphaFoldDB" id="A0A1P9WYX4"/>
<dbReference type="InterPro" id="IPR008929">
    <property type="entry name" value="Chondroitin_lyas"/>
</dbReference>
<evidence type="ECO:0000259" key="6">
    <source>
        <dbReference type="Pfam" id="PF16889"/>
    </source>
</evidence>
<evidence type="ECO:0000256" key="3">
    <source>
        <dbReference type="ARBA" id="ARBA00022764"/>
    </source>
</evidence>
<evidence type="ECO:0000259" key="5">
    <source>
        <dbReference type="Pfam" id="PF07940"/>
    </source>
</evidence>
<evidence type="ECO:0000256" key="4">
    <source>
        <dbReference type="ARBA" id="ARBA00023239"/>
    </source>
</evidence>
<keyword evidence="8" id="KW-1185">Reference proteome</keyword>
<dbReference type="Gene3D" id="1.50.10.100">
    <property type="entry name" value="Chondroitin AC/alginate lyase"/>
    <property type="match status" value="1"/>
</dbReference>
<keyword evidence="4" id="KW-0456">Lyase</keyword>
<dbReference type="RefSeq" id="WP_077132005.1">
    <property type="nucleotide sequence ID" value="NZ_CP014263.1"/>
</dbReference>
<feature type="domain" description="Heparin-sulfate lyase N-terminal" evidence="6">
    <location>
        <begin position="170"/>
        <end position="286"/>
    </location>
</feature>
<comment type="subcellular location">
    <subcellularLocation>
        <location evidence="1">Periplasm</location>
    </subcellularLocation>
</comment>
<dbReference type="PANTHER" id="PTHR39210:SF1">
    <property type="entry name" value="HEPARIN-SULFATE LYASE"/>
    <property type="match status" value="1"/>
</dbReference>
<keyword evidence="2" id="KW-0732">Signal</keyword>
<evidence type="ECO:0000313" key="8">
    <source>
        <dbReference type="Proteomes" id="UP000187941"/>
    </source>
</evidence>
<dbReference type="EMBL" id="CP014263">
    <property type="protein sequence ID" value="AQG80577.1"/>
    <property type="molecule type" value="Genomic_DNA"/>
</dbReference>
<evidence type="ECO:0000256" key="2">
    <source>
        <dbReference type="ARBA" id="ARBA00022729"/>
    </source>
</evidence>
<name>A0A1P9WYX4_9BACT</name>
<dbReference type="Pfam" id="PF16889">
    <property type="entry name" value="Hepar_II_III_N"/>
    <property type="match status" value="1"/>
</dbReference>
<protein>
    <submittedName>
        <fullName evidence="7">Uncharacterized protein</fullName>
    </submittedName>
</protein>
<gene>
    <name evidence="7" type="ORF">AWR27_15360</name>
</gene>
<dbReference type="GO" id="GO:0016829">
    <property type="term" value="F:lyase activity"/>
    <property type="evidence" value="ECO:0007669"/>
    <property type="project" value="UniProtKB-KW"/>
</dbReference>
<reference evidence="7 8" key="1">
    <citation type="submission" date="2016-01" db="EMBL/GenBank/DDBJ databases">
        <authorList>
            <person name="Oliw E.H."/>
        </authorList>
    </citation>
    <scope>NUCLEOTIDE SEQUENCE [LARGE SCALE GENOMIC DNA]</scope>
    <source>
        <strain evidence="7 8">DY10</strain>
    </source>
</reference>
<dbReference type="STRING" id="1178516.AWR27_15360"/>
<dbReference type="Proteomes" id="UP000187941">
    <property type="component" value="Chromosome"/>
</dbReference>
<organism evidence="7 8">
    <name type="scientific">Spirosoma montaniterrae</name>
    <dbReference type="NCBI Taxonomy" id="1178516"/>
    <lineage>
        <taxon>Bacteria</taxon>
        <taxon>Pseudomonadati</taxon>
        <taxon>Bacteroidota</taxon>
        <taxon>Cytophagia</taxon>
        <taxon>Cytophagales</taxon>
        <taxon>Cytophagaceae</taxon>
        <taxon>Spirosoma</taxon>
    </lineage>
</organism>
<dbReference type="InterPro" id="IPR031680">
    <property type="entry name" value="Hepar_II_III_N"/>
</dbReference>
<dbReference type="OrthoDB" id="7335480at2"/>
<dbReference type="SUPFAM" id="SSF48230">
    <property type="entry name" value="Chondroitin AC/alginate lyase"/>
    <property type="match status" value="1"/>
</dbReference>
<dbReference type="Gene3D" id="2.70.98.70">
    <property type="match status" value="1"/>
</dbReference>
<dbReference type="PANTHER" id="PTHR39210">
    <property type="entry name" value="HEPARIN-SULFATE LYASE"/>
    <property type="match status" value="1"/>
</dbReference>
<evidence type="ECO:0000256" key="1">
    <source>
        <dbReference type="ARBA" id="ARBA00004418"/>
    </source>
</evidence>
<dbReference type="GO" id="GO:0042597">
    <property type="term" value="C:periplasmic space"/>
    <property type="evidence" value="ECO:0007669"/>
    <property type="project" value="UniProtKB-SubCell"/>
</dbReference>
<keyword evidence="3" id="KW-0574">Periplasm</keyword>
<dbReference type="InterPro" id="IPR012480">
    <property type="entry name" value="Hepar_II_III_C"/>
</dbReference>